<comment type="caution">
    <text evidence="4">The sequence shown here is derived from an EMBL/GenBank/DDBJ whole genome shotgun (WGS) entry which is preliminary data.</text>
</comment>
<keyword evidence="2" id="KW-0472">Membrane</keyword>
<feature type="region of interest" description="Disordered" evidence="1">
    <location>
        <begin position="126"/>
        <end position="175"/>
    </location>
</feature>
<accession>A0A6V8MK52</accession>
<dbReference type="Proteomes" id="UP000556026">
    <property type="component" value="Unassembled WGS sequence"/>
</dbReference>
<evidence type="ECO:0000256" key="2">
    <source>
        <dbReference type="SAM" id="Phobius"/>
    </source>
</evidence>
<keyword evidence="2" id="KW-0812">Transmembrane</keyword>
<keyword evidence="3" id="KW-0732">Signal</keyword>
<feature type="transmembrane region" description="Helical" evidence="2">
    <location>
        <begin position="50"/>
        <end position="72"/>
    </location>
</feature>
<organism evidence="4 5">
    <name type="scientific">Geomonas silvestris</name>
    <dbReference type="NCBI Taxonomy" id="2740184"/>
    <lineage>
        <taxon>Bacteria</taxon>
        <taxon>Pseudomonadati</taxon>
        <taxon>Thermodesulfobacteriota</taxon>
        <taxon>Desulfuromonadia</taxon>
        <taxon>Geobacterales</taxon>
        <taxon>Geobacteraceae</taxon>
        <taxon>Geomonas</taxon>
    </lineage>
</organism>
<name>A0A6V8MK52_9BACT</name>
<reference evidence="5" key="1">
    <citation type="submission" date="2020-06" db="EMBL/GenBank/DDBJ databases">
        <title>Draft genomic sequence of Geomonas sp. Red330.</title>
        <authorList>
            <person name="Itoh H."/>
            <person name="Zhenxing X."/>
            <person name="Ushijima N."/>
            <person name="Masuda Y."/>
            <person name="Shiratori Y."/>
            <person name="Senoo K."/>
        </authorList>
    </citation>
    <scope>NUCLEOTIDE SEQUENCE [LARGE SCALE GENOMIC DNA]</scope>
    <source>
        <strain evidence="5">Red330</strain>
    </source>
</reference>
<feature type="chain" id="PRO_5028299923" description="Lipoprotein" evidence="3">
    <location>
        <begin position="22"/>
        <end position="175"/>
    </location>
</feature>
<evidence type="ECO:0000256" key="1">
    <source>
        <dbReference type="SAM" id="MobiDB-lite"/>
    </source>
</evidence>
<proteinExistence type="predicted"/>
<feature type="signal peptide" evidence="3">
    <location>
        <begin position="1"/>
        <end position="21"/>
    </location>
</feature>
<dbReference type="EMBL" id="BLXX01000006">
    <property type="protein sequence ID" value="GFO60079.1"/>
    <property type="molecule type" value="Genomic_DNA"/>
</dbReference>
<keyword evidence="5" id="KW-1185">Reference proteome</keyword>
<evidence type="ECO:0000313" key="4">
    <source>
        <dbReference type="EMBL" id="GFO60079.1"/>
    </source>
</evidence>
<evidence type="ECO:0000313" key="5">
    <source>
        <dbReference type="Proteomes" id="UP000556026"/>
    </source>
</evidence>
<protein>
    <recommendedName>
        <fullName evidence="6">Lipoprotein</fullName>
    </recommendedName>
</protein>
<evidence type="ECO:0008006" key="6">
    <source>
        <dbReference type="Google" id="ProtNLM"/>
    </source>
</evidence>
<keyword evidence="2" id="KW-1133">Transmembrane helix</keyword>
<dbReference type="RefSeq" id="WP_183354889.1">
    <property type="nucleotide sequence ID" value="NZ_BLXX01000006.1"/>
</dbReference>
<gene>
    <name evidence="4" type="ORF">GMST_24040</name>
</gene>
<dbReference type="AlphaFoldDB" id="A0A6V8MK52"/>
<evidence type="ECO:0000256" key="3">
    <source>
        <dbReference type="SAM" id="SignalP"/>
    </source>
</evidence>
<sequence>MKRVLTVTLALLVLTTTWAQAAGNFSFSINVGGPPVVIEQPPAFLYPPELGFGVAVGVPYDMYYLGGVYYIYRGGGWYRTSRYGGDWIQVRHRELPYELRRYKVARIHEYRDREYRVYDRDRDHYRGRTFRPDHGRGEEYRGQGRRPDIGERRGHEGRGEGRPERGGDHRDERGR</sequence>